<dbReference type="PANTHER" id="PTHR11439:SF440">
    <property type="entry name" value="INTEGRASE CATALYTIC DOMAIN-CONTAINING PROTEIN"/>
    <property type="match status" value="1"/>
</dbReference>
<evidence type="ECO:0000256" key="1">
    <source>
        <dbReference type="SAM" id="MobiDB-lite"/>
    </source>
</evidence>
<feature type="compositionally biased region" description="Acidic residues" evidence="1">
    <location>
        <begin position="379"/>
        <end position="395"/>
    </location>
</feature>
<evidence type="ECO:0000313" key="3">
    <source>
        <dbReference type="Proteomes" id="UP000429607"/>
    </source>
</evidence>
<comment type="caution">
    <text evidence="2">The sequence shown here is derived from an EMBL/GenBank/DDBJ whole genome shotgun (WGS) entry which is preliminary data.</text>
</comment>
<dbReference type="AlphaFoldDB" id="A0A6A3H1H6"/>
<dbReference type="Proteomes" id="UP000429607">
    <property type="component" value="Unassembled WGS sequence"/>
</dbReference>
<feature type="non-terminal residue" evidence="2">
    <location>
        <position position="1"/>
    </location>
</feature>
<dbReference type="EMBL" id="QXFV01005991">
    <property type="protein sequence ID" value="KAE8962885.1"/>
    <property type="molecule type" value="Genomic_DNA"/>
</dbReference>
<dbReference type="PANTHER" id="PTHR11439">
    <property type="entry name" value="GAG-POL-RELATED RETROTRANSPOSON"/>
    <property type="match status" value="1"/>
</dbReference>
<protein>
    <recommendedName>
        <fullName evidence="4">Reverse transcriptase Ty1/copia-type domain-containing protein</fullName>
    </recommendedName>
</protein>
<gene>
    <name evidence="2" type="ORF">PR001_g29556</name>
</gene>
<organism evidence="2 3">
    <name type="scientific">Phytophthora rubi</name>
    <dbReference type="NCBI Taxonomy" id="129364"/>
    <lineage>
        <taxon>Eukaryota</taxon>
        <taxon>Sar</taxon>
        <taxon>Stramenopiles</taxon>
        <taxon>Oomycota</taxon>
        <taxon>Peronosporomycetes</taxon>
        <taxon>Peronosporales</taxon>
        <taxon>Peronosporaceae</taxon>
        <taxon>Phytophthora</taxon>
    </lineage>
</organism>
<feature type="region of interest" description="Disordered" evidence="1">
    <location>
        <begin position="364"/>
        <end position="395"/>
    </location>
</feature>
<reference evidence="2 3" key="1">
    <citation type="submission" date="2018-09" db="EMBL/GenBank/DDBJ databases">
        <title>Genomic investigation of the strawberry pathogen Phytophthora fragariae indicates pathogenicity is determined by transcriptional variation in three key races.</title>
        <authorList>
            <person name="Adams T.M."/>
            <person name="Armitage A.D."/>
            <person name="Sobczyk M.K."/>
            <person name="Bates H.J."/>
            <person name="Dunwell J.M."/>
            <person name="Nellist C.F."/>
            <person name="Harrison R.J."/>
        </authorList>
    </citation>
    <scope>NUCLEOTIDE SEQUENCE [LARGE SCALE GENOMIC DNA]</scope>
    <source>
        <strain evidence="2 3">SCRP249</strain>
    </source>
</reference>
<dbReference type="Gene3D" id="2.160.20.120">
    <property type="match status" value="1"/>
</dbReference>
<proteinExistence type="predicted"/>
<evidence type="ECO:0000313" key="2">
    <source>
        <dbReference type="EMBL" id="KAE8962885.1"/>
    </source>
</evidence>
<evidence type="ECO:0008006" key="4">
    <source>
        <dbReference type="Google" id="ProtNLM"/>
    </source>
</evidence>
<accession>A0A6A3H1H6</accession>
<sequence>EKHWDAGIKVVRYLLKTKDVGIVYDGLLGTQLEAYSDADWAGNRDDRRSVSGMLLMLCGAPVVWRSTFQKTVALSSTEAEYMALSDCVKECIWMRRLLKDIGAEQVGATVIYEDNQGAMALAKNVGYQARTKHIDIRYHFIREKVVSNEVELEYMDTKNQLADFMTKGLSSKTLRYLMMRSNATSALTRWLGNEAASGYLLTEIFLASPEAVKDVNSKRSAHVVIEDGVLVTQGKRAELQIDASGSSAVYVSAPDTAVSVQQLILEATESAKIEYSVESIDPRSELQMGAQGSSRIAVLSSTVKTSQLELDALNSGEICIDAQEVKATWRDIQGKRKVSMPNAVKKHGTTGCVASKLPARKAAQITASPTSATGYVDNNDLDDDLDNDLNDSTED</sequence>
<name>A0A6A3H1H6_9STRA</name>
<dbReference type="CDD" id="cd09272">
    <property type="entry name" value="RNase_HI_RT_Ty1"/>
    <property type="match status" value="1"/>
</dbReference>